<dbReference type="EMBL" id="CP035544">
    <property type="protein sequence ID" value="QBA64922.1"/>
    <property type="molecule type" value="Genomic_DNA"/>
</dbReference>
<proteinExistence type="predicted"/>
<evidence type="ECO:0000256" key="1">
    <source>
        <dbReference type="SAM" id="SignalP"/>
    </source>
</evidence>
<reference evidence="2 3" key="1">
    <citation type="submission" date="2019-01" db="EMBL/GenBank/DDBJ databases">
        <title>Muriicola soli sp. nov., isolated from soil.</title>
        <authorList>
            <person name="Kang H.J."/>
            <person name="Kim S.B."/>
        </authorList>
    </citation>
    <scope>NUCLEOTIDE SEQUENCE [LARGE SCALE GENOMIC DNA]</scope>
    <source>
        <strain evidence="2 3">MMS17-SY002</strain>
    </source>
</reference>
<accession>A0A411EB14</accession>
<dbReference type="KEGG" id="mur:EQY75_10530"/>
<feature type="chain" id="PRO_5019510890" evidence="1">
    <location>
        <begin position="20"/>
        <end position="222"/>
    </location>
</feature>
<organism evidence="2 3">
    <name type="scientific">Muriicola soli</name>
    <dbReference type="NCBI Taxonomy" id="2507538"/>
    <lineage>
        <taxon>Bacteria</taxon>
        <taxon>Pseudomonadati</taxon>
        <taxon>Bacteroidota</taxon>
        <taxon>Flavobacteriia</taxon>
        <taxon>Flavobacteriales</taxon>
        <taxon>Flavobacteriaceae</taxon>
        <taxon>Muriicola</taxon>
    </lineage>
</organism>
<evidence type="ECO:0000313" key="2">
    <source>
        <dbReference type="EMBL" id="QBA64922.1"/>
    </source>
</evidence>
<dbReference type="Proteomes" id="UP000290889">
    <property type="component" value="Chromosome"/>
</dbReference>
<sequence>MIKRNFMLVFALGATFTYAQNIELPTEFINNTTLGGVNSGLPDNVQGSPYANEEFVLGKVYAKGQDPYNGLLRYNAYQDGIEMKTDKGVITLLKREYLSAMIDGKLYRIENYKNNGAIRKTYFVEMNKGHARLLLKQGKKFVEEQSATSSYSRDKPAKFEDENSYYIITEGNPGIEVKLRSKDIIAALPDHKKEVEAFAKKNKLKMKTEEEVIQVMAYYNSL</sequence>
<name>A0A411EB14_9FLAO</name>
<dbReference type="RefSeq" id="WP_129605671.1">
    <property type="nucleotide sequence ID" value="NZ_CP035544.1"/>
</dbReference>
<keyword evidence="3" id="KW-1185">Reference proteome</keyword>
<dbReference type="AlphaFoldDB" id="A0A411EB14"/>
<evidence type="ECO:0000313" key="3">
    <source>
        <dbReference type="Proteomes" id="UP000290889"/>
    </source>
</evidence>
<gene>
    <name evidence="2" type="ORF">EQY75_10530</name>
</gene>
<dbReference type="OrthoDB" id="978006at2"/>
<keyword evidence="1" id="KW-0732">Signal</keyword>
<protein>
    <submittedName>
        <fullName evidence="2">Uncharacterized protein</fullName>
    </submittedName>
</protein>
<feature type="signal peptide" evidence="1">
    <location>
        <begin position="1"/>
        <end position="19"/>
    </location>
</feature>